<feature type="domain" description="Far upstream element-binding protein C-terminal" evidence="4">
    <location>
        <begin position="90"/>
        <end position="122"/>
    </location>
</feature>
<dbReference type="GO" id="GO:0003676">
    <property type="term" value="F:nucleic acid binding"/>
    <property type="evidence" value="ECO:0007669"/>
    <property type="project" value="InterPro"/>
</dbReference>
<sequence>MRKIYGPECFAAAPNNQVQVPVNPQTGQPDYSAQWAEYYRSVGMHREAELIEQQAKVSKGMAAVAVAPGQPTQQPQAQPAPAPAAAQPTQNGQPDYSAQWAEYYRSTGKIKEAEFIEQQMKSKAAAAAGGAVTPGAGGQAGAGAPNPYAQPQPYGYGAATAGFYGSTPQPPTGQPAQPQYPSYPGYAQPYHPQAPGQPASADGQ</sequence>
<comment type="subcellular location">
    <subcellularLocation>
        <location evidence="1">Nucleus</location>
    </subcellularLocation>
</comment>
<dbReference type="InParanoid" id="A0A482WWV0"/>
<proteinExistence type="predicted"/>
<reference evidence="5 6" key="1">
    <citation type="journal article" date="2017" name="Gigascience">
        <title>Genome sequence of the small brown planthopper, Laodelphax striatellus.</title>
        <authorList>
            <person name="Zhu J."/>
            <person name="Jiang F."/>
            <person name="Wang X."/>
            <person name="Yang P."/>
            <person name="Bao Y."/>
            <person name="Zhao W."/>
            <person name="Wang W."/>
            <person name="Lu H."/>
            <person name="Wang Q."/>
            <person name="Cui N."/>
            <person name="Li J."/>
            <person name="Chen X."/>
            <person name="Luo L."/>
            <person name="Yu J."/>
            <person name="Kang L."/>
            <person name="Cui F."/>
        </authorList>
    </citation>
    <scope>NUCLEOTIDE SEQUENCE [LARGE SCALE GENOMIC DNA]</scope>
    <source>
        <strain evidence="5">Lst14</strain>
    </source>
</reference>
<dbReference type="Pfam" id="PF09005">
    <property type="entry name" value="FUBP_C"/>
    <property type="match status" value="2"/>
</dbReference>
<evidence type="ECO:0000256" key="1">
    <source>
        <dbReference type="ARBA" id="ARBA00004123"/>
    </source>
</evidence>
<evidence type="ECO:0000256" key="2">
    <source>
        <dbReference type="ARBA" id="ARBA00023242"/>
    </source>
</evidence>
<dbReference type="AlphaFoldDB" id="A0A482WWV0"/>
<feature type="region of interest" description="Disordered" evidence="3">
    <location>
        <begin position="130"/>
        <end position="204"/>
    </location>
</feature>
<evidence type="ECO:0000313" key="5">
    <source>
        <dbReference type="EMBL" id="RZF38067.1"/>
    </source>
</evidence>
<accession>A0A482WWV0</accession>
<evidence type="ECO:0000259" key="4">
    <source>
        <dbReference type="Pfam" id="PF09005"/>
    </source>
</evidence>
<dbReference type="InterPro" id="IPR015096">
    <property type="entry name" value="FUBP_C"/>
</dbReference>
<feature type="domain" description="Far upstream element-binding protein C-terminal" evidence="4">
    <location>
        <begin position="22"/>
        <end position="56"/>
    </location>
</feature>
<keyword evidence="6" id="KW-1185">Reference proteome</keyword>
<dbReference type="STRING" id="195883.A0A482WWV0"/>
<comment type="caution">
    <text evidence="5">The sequence shown here is derived from an EMBL/GenBank/DDBJ whole genome shotgun (WGS) entry which is preliminary data.</text>
</comment>
<feature type="compositionally biased region" description="Low complexity" evidence="3">
    <location>
        <begin position="142"/>
        <end position="165"/>
    </location>
</feature>
<feature type="region of interest" description="Disordered" evidence="3">
    <location>
        <begin position="67"/>
        <end position="95"/>
    </location>
</feature>
<feature type="compositionally biased region" description="Low complexity" evidence="3">
    <location>
        <begin position="67"/>
        <end position="94"/>
    </location>
</feature>
<evidence type="ECO:0000256" key="3">
    <source>
        <dbReference type="SAM" id="MobiDB-lite"/>
    </source>
</evidence>
<name>A0A482WWV0_LAOST</name>
<dbReference type="GO" id="GO:0005634">
    <property type="term" value="C:nucleus"/>
    <property type="evidence" value="ECO:0007669"/>
    <property type="project" value="UniProtKB-SubCell"/>
</dbReference>
<organism evidence="5 6">
    <name type="scientific">Laodelphax striatellus</name>
    <name type="common">Small brown planthopper</name>
    <name type="synonym">Delphax striatella</name>
    <dbReference type="NCBI Taxonomy" id="195883"/>
    <lineage>
        <taxon>Eukaryota</taxon>
        <taxon>Metazoa</taxon>
        <taxon>Ecdysozoa</taxon>
        <taxon>Arthropoda</taxon>
        <taxon>Hexapoda</taxon>
        <taxon>Insecta</taxon>
        <taxon>Pterygota</taxon>
        <taxon>Neoptera</taxon>
        <taxon>Paraneoptera</taxon>
        <taxon>Hemiptera</taxon>
        <taxon>Auchenorrhyncha</taxon>
        <taxon>Fulgoroidea</taxon>
        <taxon>Delphacidae</taxon>
        <taxon>Criomorphinae</taxon>
        <taxon>Laodelphax</taxon>
    </lineage>
</organism>
<keyword evidence="2" id="KW-0539">Nucleus</keyword>
<dbReference type="OrthoDB" id="5204190at2759"/>
<protein>
    <recommendedName>
        <fullName evidence="4">Far upstream element-binding protein C-terminal domain-containing protein</fullName>
    </recommendedName>
</protein>
<gene>
    <name evidence="5" type="ORF">LSTR_LSTR006466</name>
</gene>
<dbReference type="Proteomes" id="UP000291343">
    <property type="component" value="Unassembled WGS sequence"/>
</dbReference>
<dbReference type="SMR" id="A0A482WWV0"/>
<evidence type="ECO:0000313" key="6">
    <source>
        <dbReference type="Proteomes" id="UP000291343"/>
    </source>
</evidence>
<dbReference type="EMBL" id="QKKF02022824">
    <property type="protein sequence ID" value="RZF38067.1"/>
    <property type="molecule type" value="Genomic_DNA"/>
</dbReference>
<dbReference type="GO" id="GO:0006355">
    <property type="term" value="P:regulation of DNA-templated transcription"/>
    <property type="evidence" value="ECO:0007669"/>
    <property type="project" value="InterPro"/>
</dbReference>